<dbReference type="AlphaFoldDB" id="U5DHD1"/>
<reference evidence="1 2" key="1">
    <citation type="submission" date="2013-05" db="EMBL/GenBank/DDBJ databases">
        <title>Draft genome sequence of Rubidibacter lacunae KORDI 51-2.</title>
        <authorList>
            <person name="Choi D.H."/>
            <person name="Noh J.H."/>
            <person name="Kwon K.-K."/>
            <person name="Lee J.-H."/>
            <person name="Ryu J.-Y."/>
        </authorList>
    </citation>
    <scope>NUCLEOTIDE SEQUENCE [LARGE SCALE GENOMIC DNA]</scope>
    <source>
        <strain evidence="1 2">KORDI 51-2</strain>
    </source>
</reference>
<organism evidence="1 2">
    <name type="scientific">Rubidibacter lacunae KORDI 51-2</name>
    <dbReference type="NCBI Taxonomy" id="582515"/>
    <lineage>
        <taxon>Bacteria</taxon>
        <taxon>Bacillati</taxon>
        <taxon>Cyanobacteriota</taxon>
        <taxon>Cyanophyceae</taxon>
        <taxon>Oscillatoriophycideae</taxon>
        <taxon>Chroococcales</taxon>
        <taxon>Aphanothecaceae</taxon>
        <taxon>Rubidibacter</taxon>
    </lineage>
</organism>
<evidence type="ECO:0000313" key="2">
    <source>
        <dbReference type="Proteomes" id="UP000016960"/>
    </source>
</evidence>
<sequence>MAGSTCLKVGEDNISLEAIAAVYGLSKDDAMALVQRKLKPSSFHSRAIALVGVCIPHFPNIFCRVMLTALQGARKPSCPAVKS</sequence>
<protein>
    <submittedName>
        <fullName evidence="1">Uncharacterized protein</fullName>
    </submittedName>
</protein>
<evidence type="ECO:0000313" key="1">
    <source>
        <dbReference type="EMBL" id="ERN39979.1"/>
    </source>
</evidence>
<gene>
    <name evidence="1" type="ORF">KR51_00035790</name>
</gene>
<keyword evidence="2" id="KW-1185">Reference proteome</keyword>
<dbReference type="InParanoid" id="U5DHD1"/>
<proteinExistence type="predicted"/>
<accession>U5DHD1</accession>
<name>U5DHD1_9CHRO</name>
<dbReference type="EMBL" id="ASSJ01000083">
    <property type="protein sequence ID" value="ERN39979.1"/>
    <property type="molecule type" value="Genomic_DNA"/>
</dbReference>
<dbReference type="Proteomes" id="UP000016960">
    <property type="component" value="Unassembled WGS sequence"/>
</dbReference>
<comment type="caution">
    <text evidence="1">The sequence shown here is derived from an EMBL/GenBank/DDBJ whole genome shotgun (WGS) entry which is preliminary data.</text>
</comment>